<dbReference type="GO" id="GO:0009396">
    <property type="term" value="P:folic acid-containing compound biosynthetic process"/>
    <property type="evidence" value="ECO:0007669"/>
    <property type="project" value="InterPro"/>
</dbReference>
<evidence type="ECO:0000256" key="2">
    <source>
        <dbReference type="SAM" id="MobiDB-lite"/>
    </source>
</evidence>
<dbReference type="InterPro" id="IPR045031">
    <property type="entry name" value="DHP_synth-like"/>
</dbReference>
<dbReference type="InterPro" id="IPR011005">
    <property type="entry name" value="Dihydropteroate_synth-like_sf"/>
</dbReference>
<dbReference type="GO" id="GO:0004156">
    <property type="term" value="F:dihydropteroate synthase activity"/>
    <property type="evidence" value="ECO:0007669"/>
    <property type="project" value="UniProtKB-EC"/>
</dbReference>
<dbReference type="InterPro" id="IPR000489">
    <property type="entry name" value="Pterin-binding_dom"/>
</dbReference>
<dbReference type="Gene3D" id="3.20.20.20">
    <property type="entry name" value="Dihydropteroate synthase-like"/>
    <property type="match status" value="1"/>
</dbReference>
<dbReference type="EC" id="2.5.1.15" evidence="4"/>
<protein>
    <submittedName>
        <fullName evidence="4">Dihydropteroate synthase</fullName>
        <ecNumber evidence="4">2.5.1.15</ecNumber>
    </submittedName>
</protein>
<dbReference type="Pfam" id="PF00809">
    <property type="entry name" value="Pterin_bind"/>
    <property type="match status" value="1"/>
</dbReference>
<comment type="similarity">
    <text evidence="1">Belongs to the DHPS family.</text>
</comment>
<feature type="region of interest" description="Disordered" evidence="2">
    <location>
        <begin position="332"/>
        <end position="353"/>
    </location>
</feature>
<dbReference type="PROSITE" id="PS50972">
    <property type="entry name" value="PTERIN_BINDING"/>
    <property type="match status" value="1"/>
</dbReference>
<dbReference type="PANTHER" id="PTHR20941:SF8">
    <property type="entry name" value="INACTIVE DIHYDROPTEROATE SYNTHASE 2"/>
    <property type="match status" value="1"/>
</dbReference>
<sequence length="353" mass="37697">MPREGNIVLPGRTVTVRRRWLNGRVPTPSVPLVHPVHRFAHQEIDFRRRIVTMAVVNRTPDSFYDDGAGAVLEDALAQAHAAADAGAEWVDVGGVPFAPGAELDPAEEAARVVPLIAALRSGDGAGSSEASRRLILSADTFQPAVAEAALAAGADVVNDTTGLFHADLGRVVAAAGAHLVVTHSLAHVRGPRAVVPRPTYGDVVTEVRDHLRRTVDRAVALGVPEERIIVDPGHDLNKNTRHTLEITRRLDEIAALGLPVLAAVSNKDFIGESLDKHRHERLPGSLAAAAACVYGGARILRMHDADASVSAARMLECVFGWREPARLVHNMGAENPPPDRSTLAEHRVHGGWA</sequence>
<evidence type="ECO:0000313" key="4">
    <source>
        <dbReference type="EMBL" id="SQG47404.1"/>
    </source>
</evidence>
<dbReference type="PANTHER" id="PTHR20941">
    <property type="entry name" value="FOLATE SYNTHESIS PROTEINS"/>
    <property type="match status" value="1"/>
</dbReference>
<keyword evidence="4" id="KW-0808">Transferase</keyword>
<reference evidence="4 5" key="1">
    <citation type="submission" date="2018-06" db="EMBL/GenBank/DDBJ databases">
        <authorList>
            <consortium name="Pathogen Informatics"/>
            <person name="Doyle S."/>
        </authorList>
    </citation>
    <scope>NUCLEOTIDE SEQUENCE [LARGE SCALE GENOMIC DNA]</scope>
    <source>
        <strain evidence="4 5">NCTC2665</strain>
    </source>
</reference>
<proteinExistence type="inferred from homology"/>
<evidence type="ECO:0000313" key="5">
    <source>
        <dbReference type="Proteomes" id="UP000248985"/>
    </source>
</evidence>
<dbReference type="SUPFAM" id="SSF51717">
    <property type="entry name" value="Dihydropteroate synthetase-like"/>
    <property type="match status" value="1"/>
</dbReference>
<accession>A0A7Z7P7J1</accession>
<evidence type="ECO:0000256" key="1">
    <source>
        <dbReference type="ARBA" id="ARBA00009503"/>
    </source>
</evidence>
<dbReference type="EMBL" id="LS483396">
    <property type="protein sequence ID" value="SQG47404.1"/>
    <property type="molecule type" value="Genomic_DNA"/>
</dbReference>
<feature type="domain" description="Pterin-binding" evidence="3">
    <location>
        <begin position="50"/>
        <end position="313"/>
    </location>
</feature>
<evidence type="ECO:0000259" key="3">
    <source>
        <dbReference type="PROSITE" id="PS50972"/>
    </source>
</evidence>
<dbReference type="GO" id="GO:0005829">
    <property type="term" value="C:cytosol"/>
    <property type="evidence" value="ECO:0007669"/>
    <property type="project" value="TreeGrafter"/>
</dbReference>
<dbReference type="AlphaFoldDB" id="A0A7Z7P7J1"/>
<gene>
    <name evidence="4" type="primary">folP</name>
    <name evidence="4" type="ORF">NCTC2665_00163</name>
</gene>
<dbReference type="InterPro" id="IPR006390">
    <property type="entry name" value="DHP_synth_dom"/>
</dbReference>
<dbReference type="Proteomes" id="UP000248985">
    <property type="component" value="Chromosome 1"/>
</dbReference>
<dbReference type="NCBIfam" id="TIGR01496">
    <property type="entry name" value="DHPS"/>
    <property type="match status" value="1"/>
</dbReference>
<name>A0A7Z7P7J1_MICLC</name>
<organism evidence="4 5">
    <name type="scientific">Micrococcus luteus (strain ATCC 4698 / DSM 20030 / JCM 1464 / CCM 169 / CCUG 5858 / IAM 1056 / NBRC 3333 / NCIMB 9278 / NCTC 2665 / VKM Ac-2230)</name>
    <name type="common">Micrococcus lysodeikticus</name>
    <dbReference type="NCBI Taxonomy" id="465515"/>
    <lineage>
        <taxon>Bacteria</taxon>
        <taxon>Bacillati</taxon>
        <taxon>Actinomycetota</taxon>
        <taxon>Actinomycetes</taxon>
        <taxon>Micrococcales</taxon>
        <taxon>Micrococcaceae</taxon>
        <taxon>Micrococcus</taxon>
    </lineage>
</organism>
<feature type="compositionally biased region" description="Basic and acidic residues" evidence="2">
    <location>
        <begin position="342"/>
        <end position="353"/>
    </location>
</feature>